<proteinExistence type="predicted"/>
<keyword evidence="2" id="KW-1185">Reference proteome</keyword>
<gene>
    <name evidence="1" type="ORF">V6N11_058294</name>
</gene>
<evidence type="ECO:0000313" key="1">
    <source>
        <dbReference type="EMBL" id="KAK9044393.1"/>
    </source>
</evidence>
<sequence>MQGTLCTMRLVGIFFSALSFGIYGCTVMRQPFIVVPDDMLRLLKLASTCSRSVWRGRWLSRGVATLLGQLLDLLADCMAKLANFDDFLCHRFLSSLEAVVTQYEKDRYDMAMKGG</sequence>
<comment type="caution">
    <text evidence="1">The sequence shown here is derived from an EMBL/GenBank/DDBJ whole genome shotgun (WGS) entry which is preliminary data.</text>
</comment>
<protein>
    <submittedName>
        <fullName evidence="1">Uncharacterized protein</fullName>
    </submittedName>
</protein>
<organism evidence="1 2">
    <name type="scientific">Hibiscus sabdariffa</name>
    <name type="common">roselle</name>
    <dbReference type="NCBI Taxonomy" id="183260"/>
    <lineage>
        <taxon>Eukaryota</taxon>
        <taxon>Viridiplantae</taxon>
        <taxon>Streptophyta</taxon>
        <taxon>Embryophyta</taxon>
        <taxon>Tracheophyta</taxon>
        <taxon>Spermatophyta</taxon>
        <taxon>Magnoliopsida</taxon>
        <taxon>eudicotyledons</taxon>
        <taxon>Gunneridae</taxon>
        <taxon>Pentapetalae</taxon>
        <taxon>rosids</taxon>
        <taxon>malvids</taxon>
        <taxon>Malvales</taxon>
        <taxon>Malvaceae</taxon>
        <taxon>Malvoideae</taxon>
        <taxon>Hibiscus</taxon>
    </lineage>
</organism>
<evidence type="ECO:0000313" key="2">
    <source>
        <dbReference type="Proteomes" id="UP001396334"/>
    </source>
</evidence>
<dbReference type="EMBL" id="JBBPBN010000002">
    <property type="protein sequence ID" value="KAK9044393.1"/>
    <property type="molecule type" value="Genomic_DNA"/>
</dbReference>
<name>A0ABR2U4L4_9ROSI</name>
<dbReference type="Proteomes" id="UP001396334">
    <property type="component" value="Unassembled WGS sequence"/>
</dbReference>
<accession>A0ABR2U4L4</accession>
<reference evidence="1 2" key="1">
    <citation type="journal article" date="2024" name="G3 (Bethesda)">
        <title>Genome assembly of Hibiscus sabdariffa L. provides insights into metabolisms of medicinal natural products.</title>
        <authorList>
            <person name="Kim T."/>
        </authorList>
    </citation>
    <scope>NUCLEOTIDE SEQUENCE [LARGE SCALE GENOMIC DNA]</scope>
    <source>
        <strain evidence="1">TK-2024</strain>
        <tissue evidence="1">Old leaves</tissue>
    </source>
</reference>